<comment type="cofactor">
    <cofactor evidence="1">
        <name>FMN</name>
        <dbReference type="ChEBI" id="CHEBI:58210"/>
    </cofactor>
</comment>
<evidence type="ECO:0000256" key="1">
    <source>
        <dbReference type="ARBA" id="ARBA00001917"/>
    </source>
</evidence>
<name>A0ABQ0AB87_9GAMM</name>
<reference evidence="5 6" key="1">
    <citation type="submission" date="2024-04" db="EMBL/GenBank/DDBJ databases">
        <title>Draft genome sequence of Sessilibacter corallicola NBRC 116591.</title>
        <authorList>
            <person name="Miyakawa T."/>
            <person name="Kusuya Y."/>
            <person name="Miura T."/>
        </authorList>
    </citation>
    <scope>NUCLEOTIDE SEQUENCE [LARGE SCALE GENOMIC DNA]</scope>
    <source>
        <strain evidence="5 6">KU-00831-HH</strain>
    </source>
</reference>
<dbReference type="PROSITE" id="PS50902">
    <property type="entry name" value="FLAVODOXIN_LIKE"/>
    <property type="match status" value="1"/>
</dbReference>
<evidence type="ECO:0000313" key="5">
    <source>
        <dbReference type="EMBL" id="GAA6168911.1"/>
    </source>
</evidence>
<sequence>MSSVLVVYGSVSGTAAIVAEEIVRELTEKDFQTELSDSSDVYTKIPNYDLVLVVTSTTGTGNFPDNIDGFYQELFQNKNNQRLTETQFSVLALGDTSFTTTYCRAGELFHDVFIQSGSDPILECFKLDACEVMDPVGAGIEWAHSVVAKVSNQLSQDVV</sequence>
<organism evidence="5 6">
    <name type="scientific">Sessilibacter corallicola</name>
    <dbReference type="NCBI Taxonomy" id="2904075"/>
    <lineage>
        <taxon>Bacteria</taxon>
        <taxon>Pseudomonadati</taxon>
        <taxon>Pseudomonadota</taxon>
        <taxon>Gammaproteobacteria</taxon>
        <taxon>Cellvibrionales</taxon>
        <taxon>Cellvibrionaceae</taxon>
        <taxon>Sessilibacter</taxon>
    </lineage>
</organism>
<dbReference type="Proteomes" id="UP001465153">
    <property type="component" value="Unassembled WGS sequence"/>
</dbReference>
<dbReference type="PANTHER" id="PTHR19384:SF128">
    <property type="entry name" value="NADPH OXIDOREDUCTASE A"/>
    <property type="match status" value="1"/>
</dbReference>
<dbReference type="InterPro" id="IPR029039">
    <property type="entry name" value="Flavoprotein-like_sf"/>
</dbReference>
<proteinExistence type="predicted"/>
<evidence type="ECO:0000259" key="4">
    <source>
        <dbReference type="PROSITE" id="PS50902"/>
    </source>
</evidence>
<protein>
    <submittedName>
        <fullName evidence="5">Flavodoxin</fullName>
    </submittedName>
</protein>
<evidence type="ECO:0000256" key="2">
    <source>
        <dbReference type="ARBA" id="ARBA00022630"/>
    </source>
</evidence>
<dbReference type="Pfam" id="PF00258">
    <property type="entry name" value="Flavodoxin_1"/>
    <property type="match status" value="1"/>
</dbReference>
<keyword evidence="3" id="KW-0288">FMN</keyword>
<comment type="caution">
    <text evidence="5">The sequence shown here is derived from an EMBL/GenBank/DDBJ whole genome shotgun (WGS) entry which is preliminary data.</text>
</comment>
<accession>A0ABQ0AB87</accession>
<keyword evidence="2" id="KW-0285">Flavoprotein</keyword>
<dbReference type="Gene3D" id="3.40.50.360">
    <property type="match status" value="1"/>
</dbReference>
<dbReference type="SUPFAM" id="SSF52218">
    <property type="entry name" value="Flavoproteins"/>
    <property type="match status" value="1"/>
</dbReference>
<dbReference type="InterPro" id="IPR008254">
    <property type="entry name" value="Flavodoxin/NO_synth"/>
</dbReference>
<dbReference type="PANTHER" id="PTHR19384">
    <property type="entry name" value="NITRIC OXIDE SYNTHASE-RELATED"/>
    <property type="match status" value="1"/>
</dbReference>
<evidence type="ECO:0000313" key="6">
    <source>
        <dbReference type="Proteomes" id="UP001465153"/>
    </source>
</evidence>
<dbReference type="RefSeq" id="WP_353303603.1">
    <property type="nucleotide sequence ID" value="NZ_BAABWN010000009.1"/>
</dbReference>
<feature type="domain" description="Flavodoxin-like" evidence="4">
    <location>
        <begin position="4"/>
        <end position="147"/>
    </location>
</feature>
<gene>
    <name evidence="5" type="ORF">NBRC116591_27220</name>
</gene>
<evidence type="ECO:0000256" key="3">
    <source>
        <dbReference type="ARBA" id="ARBA00022643"/>
    </source>
</evidence>
<dbReference type="EMBL" id="BAABWN010000009">
    <property type="protein sequence ID" value="GAA6168911.1"/>
    <property type="molecule type" value="Genomic_DNA"/>
</dbReference>
<keyword evidence="6" id="KW-1185">Reference proteome</keyword>